<dbReference type="OrthoDB" id="2919467at2"/>
<dbReference type="EMBL" id="VDGI01000001">
    <property type="protein sequence ID" value="TQR21660.1"/>
    <property type="molecule type" value="Genomic_DNA"/>
</dbReference>
<gene>
    <name evidence="1" type="ORF">FG384_01510</name>
</gene>
<comment type="caution">
    <text evidence="1">The sequence shown here is derived from an EMBL/GenBank/DDBJ whole genome shotgun (WGS) entry which is preliminary data.</text>
</comment>
<evidence type="ECO:0000313" key="2">
    <source>
        <dbReference type="Proteomes" id="UP000316626"/>
    </source>
</evidence>
<dbReference type="Proteomes" id="UP000316626">
    <property type="component" value="Unassembled WGS sequence"/>
</dbReference>
<dbReference type="AlphaFoldDB" id="A0A544TW31"/>
<keyword evidence="2" id="KW-1185">Reference proteome</keyword>
<accession>A0A544TW31</accession>
<organism evidence="1 2">
    <name type="scientific">Psychrobacillus vulpis</name>
    <dbReference type="NCBI Taxonomy" id="2325572"/>
    <lineage>
        <taxon>Bacteria</taxon>
        <taxon>Bacillati</taxon>
        <taxon>Bacillota</taxon>
        <taxon>Bacilli</taxon>
        <taxon>Bacillales</taxon>
        <taxon>Bacillaceae</taxon>
        <taxon>Psychrobacillus</taxon>
    </lineage>
</organism>
<sequence>MGRLTIKEQILLAYYVYNFEEDSEESMKELEGVIDSIQNGHKEVLYELEREGLISRAQEDNKRRITNEGILYIDNILNIQSYAIEGNKLAYVKDSLLINEIDISADPLKEYIYQHVGIED</sequence>
<proteinExistence type="predicted"/>
<evidence type="ECO:0000313" key="1">
    <source>
        <dbReference type="EMBL" id="TQR21660.1"/>
    </source>
</evidence>
<reference evidence="1 2" key="1">
    <citation type="submission" date="2019-06" db="EMBL/GenBank/DDBJ databases">
        <title>Psychrobacillus vulpis sp. nov., a new species isolated from feces of a red fox that inhabits in The Tablas de Daimiel Natural Park, Albacete, Spain.</title>
        <authorList>
            <person name="Rodriguez M."/>
            <person name="Reina J.C."/>
            <person name="Bejar V."/>
            <person name="Llamas I."/>
        </authorList>
    </citation>
    <scope>NUCLEOTIDE SEQUENCE [LARGE SCALE GENOMIC DNA]</scope>
    <source>
        <strain evidence="1 2">Z8</strain>
    </source>
</reference>
<evidence type="ECO:0008006" key="3">
    <source>
        <dbReference type="Google" id="ProtNLM"/>
    </source>
</evidence>
<protein>
    <recommendedName>
        <fullName evidence="3">MarR family transcriptional regulator</fullName>
    </recommendedName>
</protein>
<name>A0A544TW31_9BACI</name>
<dbReference type="RefSeq" id="WP_142640785.1">
    <property type="nucleotide sequence ID" value="NZ_VDGI01000001.1"/>
</dbReference>